<comment type="similarity">
    <text evidence="1">Belongs to the peptidase S9A family.</text>
</comment>
<reference evidence="9 10" key="1">
    <citation type="submission" date="2018-09" db="EMBL/GenBank/DDBJ databases">
        <authorList>
            <person name="Wang F."/>
        </authorList>
    </citation>
    <scope>NUCLEOTIDE SEQUENCE [LARGE SCALE GENOMIC DNA]</scope>
    <source>
        <strain evidence="9 10">PLHSC7-2</strain>
    </source>
</reference>
<dbReference type="InterPro" id="IPR051543">
    <property type="entry name" value="Serine_Peptidase_S9A"/>
</dbReference>
<keyword evidence="3" id="KW-0378">Hydrolase</keyword>
<evidence type="ECO:0000256" key="5">
    <source>
        <dbReference type="SAM" id="MobiDB-lite"/>
    </source>
</evidence>
<feature type="region of interest" description="Disordered" evidence="5">
    <location>
        <begin position="21"/>
        <end position="43"/>
    </location>
</feature>
<dbReference type="PANTHER" id="PTHR11757:SF19">
    <property type="entry name" value="PROLYL ENDOPEPTIDASE-LIKE"/>
    <property type="match status" value="1"/>
</dbReference>
<keyword evidence="10" id="KW-1185">Reference proteome</keyword>
<dbReference type="Proteomes" id="UP000283255">
    <property type="component" value="Unassembled WGS sequence"/>
</dbReference>
<organism evidence="9 10">
    <name type="scientific">Motilimonas pumila</name>
    <dbReference type="NCBI Taxonomy" id="2303987"/>
    <lineage>
        <taxon>Bacteria</taxon>
        <taxon>Pseudomonadati</taxon>
        <taxon>Pseudomonadota</taxon>
        <taxon>Gammaproteobacteria</taxon>
        <taxon>Alteromonadales</taxon>
        <taxon>Alteromonadales genera incertae sedis</taxon>
        <taxon>Motilimonas</taxon>
    </lineage>
</organism>
<keyword evidence="6" id="KW-0732">Signal</keyword>
<feature type="signal peptide" evidence="6">
    <location>
        <begin position="1"/>
        <end position="20"/>
    </location>
</feature>
<dbReference type="SUPFAM" id="SSF53474">
    <property type="entry name" value="alpha/beta-Hydrolases"/>
    <property type="match status" value="1"/>
</dbReference>
<evidence type="ECO:0000256" key="2">
    <source>
        <dbReference type="ARBA" id="ARBA00022670"/>
    </source>
</evidence>
<dbReference type="InterPro" id="IPR002470">
    <property type="entry name" value="Peptidase_S9A"/>
</dbReference>
<evidence type="ECO:0000256" key="3">
    <source>
        <dbReference type="ARBA" id="ARBA00022801"/>
    </source>
</evidence>
<reference evidence="9 10" key="2">
    <citation type="submission" date="2019-01" db="EMBL/GenBank/DDBJ databases">
        <title>Motilimonas pumilus sp. nov., isolated from the gut of sea cucumber (Apostichopus japonicus).</title>
        <authorList>
            <person name="Wang F.-Q."/>
            <person name="Ren L.-H."/>
            <person name="Lin Y.-W."/>
            <person name="Sun G.-H."/>
            <person name="Du Z.-J."/>
            <person name="Zhao J.-X."/>
            <person name="Liu X.-J."/>
            <person name="Liu L.-J."/>
        </authorList>
    </citation>
    <scope>NUCLEOTIDE SEQUENCE [LARGE SCALE GENOMIC DNA]</scope>
    <source>
        <strain evidence="9 10">PLHSC7-2</strain>
    </source>
</reference>
<dbReference type="Gene3D" id="2.130.10.120">
    <property type="entry name" value="Prolyl oligopeptidase, N-terminal domain"/>
    <property type="match status" value="1"/>
</dbReference>
<dbReference type="AlphaFoldDB" id="A0A418YI08"/>
<feature type="domain" description="Peptidase S9A N-terminal" evidence="8">
    <location>
        <begin position="34"/>
        <end position="435"/>
    </location>
</feature>
<feature type="compositionally biased region" description="Polar residues" evidence="5">
    <location>
        <begin position="21"/>
        <end position="33"/>
    </location>
</feature>
<evidence type="ECO:0000256" key="1">
    <source>
        <dbReference type="ARBA" id="ARBA00005228"/>
    </source>
</evidence>
<dbReference type="SUPFAM" id="SSF50993">
    <property type="entry name" value="Peptidase/esterase 'gauge' domain"/>
    <property type="match status" value="1"/>
</dbReference>
<dbReference type="PANTHER" id="PTHR11757">
    <property type="entry name" value="PROTEASE FAMILY S9A OLIGOPEPTIDASE"/>
    <property type="match status" value="1"/>
</dbReference>
<evidence type="ECO:0000259" key="7">
    <source>
        <dbReference type="Pfam" id="PF00326"/>
    </source>
</evidence>
<dbReference type="InterPro" id="IPR023302">
    <property type="entry name" value="Pept_S9A_N"/>
</dbReference>
<name>A0A418YI08_9GAMM</name>
<evidence type="ECO:0000256" key="4">
    <source>
        <dbReference type="ARBA" id="ARBA00022825"/>
    </source>
</evidence>
<evidence type="ECO:0000259" key="8">
    <source>
        <dbReference type="Pfam" id="PF02897"/>
    </source>
</evidence>
<comment type="caution">
    <text evidence="9">The sequence shown here is derived from an EMBL/GenBank/DDBJ whole genome shotgun (WGS) entry which is preliminary data.</text>
</comment>
<evidence type="ECO:0000313" key="10">
    <source>
        <dbReference type="Proteomes" id="UP000283255"/>
    </source>
</evidence>
<feature type="chain" id="PRO_5019498078" evidence="6">
    <location>
        <begin position="21"/>
        <end position="713"/>
    </location>
</feature>
<protein>
    <submittedName>
        <fullName evidence="9">S9 family peptidase</fullName>
    </submittedName>
</protein>
<evidence type="ECO:0000313" key="9">
    <source>
        <dbReference type="EMBL" id="RJG49964.1"/>
    </source>
</evidence>
<feature type="domain" description="Peptidase S9 prolyl oligopeptidase catalytic" evidence="7">
    <location>
        <begin position="496"/>
        <end position="709"/>
    </location>
</feature>
<dbReference type="GO" id="GO:0006508">
    <property type="term" value="P:proteolysis"/>
    <property type="evidence" value="ECO:0007669"/>
    <property type="project" value="UniProtKB-KW"/>
</dbReference>
<keyword evidence="4" id="KW-0720">Serine protease</keyword>
<dbReference type="EMBL" id="QZCH01000003">
    <property type="protein sequence ID" value="RJG49964.1"/>
    <property type="molecule type" value="Genomic_DNA"/>
</dbReference>
<sequence length="713" mass="80933">MAKKSLLTAAVVMMSASPTAKSEVNMPTRTQAPVAQKKPMKLTQHGDTRVDDYYWLRDDSRQDEAVLSYLHQENDYTETMLSHTAQLQQTLYQEMVGRLQQNDQSVPYKKKDYWYSHRYHEGKEHPILVRNKGTVNAPDELLLDANEQAKGHDYYSLGDTAISHNQGLMAFSEDTQSRRLYTIQIKDLRSSKLLTDKLTGTSGCMVWANDNKTLYYVKKDPQTLLPNQVYKHVIGTPQSADELVYEEKDASYYVSLHKSTSEDYVVIGMYATNSSEARYIDANQPESVVEIFKPRDAKVEYTLDHFKGRFMVKTNRTGKNFALFSVSPAQRGDLSKWQELAAAQSDVLLQTYELFDDWLVLEERVNGLVQLRQVHWQTGKQKKIQFNDPTYTAWVSFNPDTSSNKLRYGYTSLTTPTSTFEVDLNTDTQTTLKQQVVNGEFSAEHYQSERVWVAARDGTKVPVSLVYRQDKFNQDGSNPLLIYAYGSYGSSEDAMFSAEFLSLLDRGFVYAIAHVRGGEELGRQWYEDGKLQNKQNTFNDFIDVTQALTKQGYGDKQKVFAMGGSAGGLLMGVVANEAPELYKGVVAQVPFVDVVTTMSDESIPLTTGEYDEWGNPANSDDYHYIKAYSPYDQVKAQAYPNMLVTTGLHDSQVQYWEPAKWVAKLRDLKQGDNMLLLDVDMETGHGGKSGRFQQYLDTAKEYAFILDLAGIKQ</sequence>
<dbReference type="Gene3D" id="3.40.50.1820">
    <property type="entry name" value="alpha/beta hydrolase"/>
    <property type="match status" value="1"/>
</dbReference>
<proteinExistence type="inferred from homology"/>
<gene>
    <name evidence="9" type="ORF">D1Z90_04785</name>
</gene>
<keyword evidence="2" id="KW-0645">Protease</keyword>
<evidence type="ECO:0000256" key="6">
    <source>
        <dbReference type="SAM" id="SignalP"/>
    </source>
</evidence>
<dbReference type="PRINTS" id="PR00862">
    <property type="entry name" value="PROLIGOPTASE"/>
</dbReference>
<dbReference type="InterPro" id="IPR029058">
    <property type="entry name" value="AB_hydrolase_fold"/>
</dbReference>
<dbReference type="OrthoDB" id="9801421at2"/>
<accession>A0A418YI08</accession>
<dbReference type="GO" id="GO:0004252">
    <property type="term" value="F:serine-type endopeptidase activity"/>
    <property type="evidence" value="ECO:0007669"/>
    <property type="project" value="InterPro"/>
</dbReference>
<dbReference type="Pfam" id="PF00326">
    <property type="entry name" value="Peptidase_S9"/>
    <property type="match status" value="1"/>
</dbReference>
<dbReference type="InterPro" id="IPR001375">
    <property type="entry name" value="Peptidase_S9_cat"/>
</dbReference>
<dbReference type="Pfam" id="PF02897">
    <property type="entry name" value="Peptidase_S9_N"/>
    <property type="match status" value="1"/>
</dbReference>
<dbReference type="RefSeq" id="WP_119909610.1">
    <property type="nucleotide sequence ID" value="NZ_QZCH01000003.1"/>
</dbReference>
<dbReference type="FunFam" id="3.40.50.1820:FF:000005">
    <property type="entry name" value="Prolyl endopeptidase"/>
    <property type="match status" value="1"/>
</dbReference>